<dbReference type="EMBL" id="JBJHZX010000013">
    <property type="protein sequence ID" value="MFL0195939.1"/>
    <property type="molecule type" value="Genomic_DNA"/>
</dbReference>
<accession>A0ABW8SL72</accession>
<sequence length="31" mass="3784">MKKNTRDKMLKVLIVFVVFMFIIGLLPMFFY</sequence>
<feature type="transmembrane region" description="Helical" evidence="1">
    <location>
        <begin position="12"/>
        <end position="30"/>
    </location>
</feature>
<gene>
    <name evidence="2" type="ORF">ACJDU8_10235</name>
</gene>
<dbReference type="Proteomes" id="UP001623660">
    <property type="component" value="Unassembled WGS sequence"/>
</dbReference>
<comment type="caution">
    <text evidence="2">The sequence shown here is derived from an EMBL/GenBank/DDBJ whole genome shotgun (WGS) entry which is preliminary data.</text>
</comment>
<keyword evidence="1" id="KW-0472">Membrane</keyword>
<dbReference type="RefSeq" id="WP_406792053.1">
    <property type="nucleotide sequence ID" value="NZ_JBJHZX010000013.1"/>
</dbReference>
<keyword evidence="1" id="KW-0812">Transmembrane</keyword>
<organism evidence="2 3">
    <name type="scientific">Candidatus Clostridium eludens</name>
    <dbReference type="NCBI Taxonomy" id="3381663"/>
    <lineage>
        <taxon>Bacteria</taxon>
        <taxon>Bacillati</taxon>
        <taxon>Bacillota</taxon>
        <taxon>Clostridia</taxon>
        <taxon>Eubacteriales</taxon>
        <taxon>Clostridiaceae</taxon>
        <taxon>Clostridium</taxon>
    </lineage>
</organism>
<name>A0ABW8SL72_9CLOT</name>
<reference evidence="2 3" key="1">
    <citation type="submission" date="2024-11" db="EMBL/GenBank/DDBJ databases">
        <authorList>
            <person name="Heng Y.C."/>
            <person name="Lim A.C.H."/>
            <person name="Lee J.K.Y."/>
            <person name="Kittelmann S."/>
        </authorList>
    </citation>
    <scope>NUCLEOTIDE SEQUENCE [LARGE SCALE GENOMIC DNA]</scope>
    <source>
        <strain evidence="2 3">WILCCON 0269</strain>
    </source>
</reference>
<evidence type="ECO:0000256" key="1">
    <source>
        <dbReference type="SAM" id="Phobius"/>
    </source>
</evidence>
<keyword evidence="1" id="KW-1133">Transmembrane helix</keyword>
<evidence type="ECO:0000313" key="3">
    <source>
        <dbReference type="Proteomes" id="UP001623660"/>
    </source>
</evidence>
<keyword evidence="3" id="KW-1185">Reference proteome</keyword>
<evidence type="ECO:0000313" key="2">
    <source>
        <dbReference type="EMBL" id="MFL0195939.1"/>
    </source>
</evidence>
<protein>
    <submittedName>
        <fullName evidence="2">DUF4044 domain-containing protein</fullName>
    </submittedName>
</protein>
<proteinExistence type="predicted"/>